<dbReference type="Proteomes" id="UP001054889">
    <property type="component" value="Unassembled WGS sequence"/>
</dbReference>
<evidence type="ECO:0000313" key="3">
    <source>
        <dbReference type="Proteomes" id="UP001054889"/>
    </source>
</evidence>
<accession>A0AAV5DP54</accession>
<feature type="domain" description="Multiprotein bridging factor 1 N-terminal" evidence="1">
    <location>
        <begin position="3"/>
        <end position="50"/>
    </location>
</feature>
<gene>
    <name evidence="2" type="primary">ga30201</name>
    <name evidence="2" type="ORF">PR202_ga30201</name>
</gene>
<dbReference type="InterPro" id="IPR013729">
    <property type="entry name" value="MBF1_N"/>
</dbReference>
<name>A0AAV5DP54_ELECO</name>
<dbReference type="EMBL" id="BQKI01000021">
    <property type="protein sequence ID" value="GJN11961.1"/>
    <property type="molecule type" value="Genomic_DNA"/>
</dbReference>
<evidence type="ECO:0000259" key="1">
    <source>
        <dbReference type="Pfam" id="PF08523"/>
    </source>
</evidence>
<reference evidence="2" key="1">
    <citation type="journal article" date="2018" name="DNA Res.">
        <title>Multiple hybrid de novo genome assembly of finger millet, an orphan allotetraploid crop.</title>
        <authorList>
            <person name="Hatakeyama M."/>
            <person name="Aluri S."/>
            <person name="Balachadran M.T."/>
            <person name="Sivarajan S.R."/>
            <person name="Patrignani A."/>
            <person name="Gruter S."/>
            <person name="Poveda L."/>
            <person name="Shimizu-Inatsugi R."/>
            <person name="Baeten J."/>
            <person name="Francoijs K.J."/>
            <person name="Nataraja K.N."/>
            <person name="Reddy Y.A.N."/>
            <person name="Phadnis S."/>
            <person name="Ravikumar R.L."/>
            <person name="Schlapbach R."/>
            <person name="Sreeman S.M."/>
            <person name="Shimizu K.K."/>
        </authorList>
    </citation>
    <scope>NUCLEOTIDE SEQUENCE</scope>
</reference>
<proteinExistence type="predicted"/>
<reference evidence="2" key="2">
    <citation type="submission" date="2021-12" db="EMBL/GenBank/DDBJ databases">
        <title>Resequencing data analysis of finger millet.</title>
        <authorList>
            <person name="Hatakeyama M."/>
            <person name="Aluri S."/>
            <person name="Balachadran M.T."/>
            <person name="Sivarajan S.R."/>
            <person name="Poveda L."/>
            <person name="Shimizu-Inatsugi R."/>
            <person name="Schlapbach R."/>
            <person name="Sreeman S.M."/>
            <person name="Shimizu K.K."/>
        </authorList>
    </citation>
    <scope>NUCLEOTIDE SEQUENCE</scope>
</reference>
<keyword evidence="3" id="KW-1185">Reference proteome</keyword>
<dbReference type="Pfam" id="PF08523">
    <property type="entry name" value="MBF1"/>
    <property type="match status" value="1"/>
</dbReference>
<dbReference type="AlphaFoldDB" id="A0AAV5DP54"/>
<comment type="caution">
    <text evidence="2">The sequence shown here is derived from an EMBL/GenBank/DDBJ whole genome shotgun (WGS) entry which is preliminary data.</text>
</comment>
<sequence length="145" mass="15953">MMAVNQALWLGAAMEMVRKAAAGMNKHVPAAPAPARKLDETMEPAAMERVAAEVRLVIQKSQKRMKGRLPVERKRGGGGGGDTRLWDRKAISFSHAILQSCTTEKEPHVSERKAIFSPPYSLLQTRVTKKEIIAGCLWAGISRCE</sequence>
<protein>
    <recommendedName>
        <fullName evidence="1">Multiprotein bridging factor 1 N-terminal domain-containing protein</fullName>
    </recommendedName>
</protein>
<evidence type="ECO:0000313" key="2">
    <source>
        <dbReference type="EMBL" id="GJN11961.1"/>
    </source>
</evidence>
<organism evidence="2 3">
    <name type="scientific">Eleusine coracana subsp. coracana</name>
    <dbReference type="NCBI Taxonomy" id="191504"/>
    <lineage>
        <taxon>Eukaryota</taxon>
        <taxon>Viridiplantae</taxon>
        <taxon>Streptophyta</taxon>
        <taxon>Embryophyta</taxon>
        <taxon>Tracheophyta</taxon>
        <taxon>Spermatophyta</taxon>
        <taxon>Magnoliopsida</taxon>
        <taxon>Liliopsida</taxon>
        <taxon>Poales</taxon>
        <taxon>Poaceae</taxon>
        <taxon>PACMAD clade</taxon>
        <taxon>Chloridoideae</taxon>
        <taxon>Cynodonteae</taxon>
        <taxon>Eleusininae</taxon>
        <taxon>Eleusine</taxon>
    </lineage>
</organism>